<feature type="transmembrane region" description="Helical" evidence="2">
    <location>
        <begin position="76"/>
        <end position="94"/>
    </location>
</feature>
<dbReference type="Proteomes" id="UP000434101">
    <property type="component" value="Unassembled WGS sequence"/>
</dbReference>
<evidence type="ECO:0000256" key="2">
    <source>
        <dbReference type="SAM" id="Phobius"/>
    </source>
</evidence>
<feature type="domain" description="YdbS-like PH" evidence="3">
    <location>
        <begin position="155"/>
        <end position="212"/>
    </location>
</feature>
<keyword evidence="5" id="KW-1185">Reference proteome</keyword>
<dbReference type="RefSeq" id="WP_160066482.1">
    <property type="nucleotide sequence ID" value="NZ_WUYX01000053.1"/>
</dbReference>
<organism evidence="4 5">
    <name type="scientific">Natronorubrum halalkaliphilum</name>
    <dbReference type="NCBI Taxonomy" id="2691917"/>
    <lineage>
        <taxon>Archaea</taxon>
        <taxon>Methanobacteriati</taxon>
        <taxon>Methanobacteriota</taxon>
        <taxon>Stenosarchaea group</taxon>
        <taxon>Halobacteria</taxon>
        <taxon>Halobacteriales</taxon>
        <taxon>Natrialbaceae</taxon>
        <taxon>Natronorubrum</taxon>
    </lineage>
</organism>
<dbReference type="Pfam" id="PF03703">
    <property type="entry name" value="bPH_2"/>
    <property type="match status" value="1"/>
</dbReference>
<feature type="region of interest" description="Disordered" evidence="1">
    <location>
        <begin position="1"/>
        <end position="63"/>
    </location>
</feature>
<evidence type="ECO:0000256" key="1">
    <source>
        <dbReference type="SAM" id="MobiDB-lite"/>
    </source>
</evidence>
<accession>A0A6B0VPW7</accession>
<keyword evidence="2" id="KW-0472">Membrane</keyword>
<dbReference type="EMBL" id="WUYX01000053">
    <property type="protein sequence ID" value="MXV63680.1"/>
    <property type="molecule type" value="Genomic_DNA"/>
</dbReference>
<feature type="transmembrane region" description="Helical" evidence="2">
    <location>
        <begin position="106"/>
        <end position="126"/>
    </location>
</feature>
<feature type="compositionally biased region" description="Polar residues" evidence="1">
    <location>
        <begin position="28"/>
        <end position="37"/>
    </location>
</feature>
<keyword evidence="2" id="KW-0812">Transmembrane</keyword>
<dbReference type="AlphaFoldDB" id="A0A6B0VPW7"/>
<comment type="caution">
    <text evidence="4">The sequence shown here is derived from an EMBL/GenBank/DDBJ whole genome shotgun (WGS) entry which is preliminary data.</text>
</comment>
<protein>
    <submittedName>
        <fullName evidence="4">PH domain-containing protein</fullName>
    </submittedName>
</protein>
<feature type="compositionally biased region" description="Basic and acidic residues" evidence="1">
    <location>
        <begin position="39"/>
        <end position="54"/>
    </location>
</feature>
<dbReference type="InterPro" id="IPR005182">
    <property type="entry name" value="YdbS-like_PH"/>
</dbReference>
<dbReference type="OrthoDB" id="206392at2157"/>
<gene>
    <name evidence="4" type="ORF">GS429_16760</name>
</gene>
<proteinExistence type="predicted"/>
<evidence type="ECO:0000259" key="3">
    <source>
        <dbReference type="Pfam" id="PF03703"/>
    </source>
</evidence>
<sequence>MTKNTTDETESEGGSSDSITDQSGERLPQTSENSAGRTEQLEVDRGRGQERDETTLAYNDSSTEPRYEAMPAIRPVLIVLGSVLGAGLVGIGVIASSPTLFGGPEIAEILVSAIAILVAVIGLRLASKAMVLSRTQYAIYDDTFRREYELFYRSQSREIPVEKLRGHEYSQGRIQSLLGIGSVRLLTAGTNRSLGFIEFEHLDDPERVREEIRAVSTHEEFE</sequence>
<name>A0A6B0VPW7_9EURY</name>
<reference evidence="4 5" key="1">
    <citation type="submission" date="2020-01" db="EMBL/GenBank/DDBJ databases">
        <title>Natronorubrum sp. JWXQ-INN 674 isolated from Inner Mongolia Autonomous Region of China.</title>
        <authorList>
            <person name="Xue Q."/>
        </authorList>
    </citation>
    <scope>NUCLEOTIDE SEQUENCE [LARGE SCALE GENOMIC DNA]</scope>
    <source>
        <strain evidence="4 5">JWXQ-INN-674</strain>
    </source>
</reference>
<evidence type="ECO:0000313" key="5">
    <source>
        <dbReference type="Proteomes" id="UP000434101"/>
    </source>
</evidence>
<feature type="compositionally biased region" description="Low complexity" evidence="1">
    <location>
        <begin position="12"/>
        <end position="21"/>
    </location>
</feature>
<evidence type="ECO:0000313" key="4">
    <source>
        <dbReference type="EMBL" id="MXV63680.1"/>
    </source>
</evidence>
<keyword evidence="2" id="KW-1133">Transmembrane helix</keyword>